<dbReference type="PANTHER" id="PTHR34614:SF2">
    <property type="entry name" value="TRANSPOSASE IS4-LIKE DOMAIN-CONTAINING PROTEIN"/>
    <property type="match status" value="1"/>
</dbReference>
<dbReference type="PANTHER" id="PTHR34614">
    <property type="match status" value="1"/>
</dbReference>
<protein>
    <submittedName>
        <fullName evidence="1">IS1634 family transposase</fullName>
    </submittedName>
</protein>
<evidence type="ECO:0000313" key="2">
    <source>
        <dbReference type="Proteomes" id="UP001580430"/>
    </source>
</evidence>
<organism evidence="1 2">
    <name type="scientific">Paenibacillus medicaginis</name>
    <dbReference type="NCBI Taxonomy" id="1470560"/>
    <lineage>
        <taxon>Bacteria</taxon>
        <taxon>Bacillati</taxon>
        <taxon>Bacillota</taxon>
        <taxon>Bacilli</taxon>
        <taxon>Bacillales</taxon>
        <taxon>Paenibacillaceae</taxon>
        <taxon>Paenibacillus</taxon>
    </lineage>
</organism>
<reference evidence="1 2" key="1">
    <citation type="submission" date="2024-09" db="EMBL/GenBank/DDBJ databases">
        <title>Paenibacillus zeirhizospherea sp. nov., isolated from surface of the maize (Zea mays) roots in a horticulture field, Hungary.</title>
        <authorList>
            <person name="Marton D."/>
            <person name="Farkas M."/>
            <person name="Bedics A."/>
            <person name="Toth E."/>
            <person name="Tancsics A."/>
            <person name="Boka K."/>
            <person name="Marati G."/>
            <person name="Kriszt B."/>
            <person name="Cserhati M."/>
        </authorList>
    </citation>
    <scope>NUCLEOTIDE SEQUENCE [LARGE SCALE GENOMIC DNA]</scope>
    <source>
        <strain evidence="1 2">JCM 18446</strain>
    </source>
</reference>
<evidence type="ECO:0000313" key="1">
    <source>
        <dbReference type="EMBL" id="MFB5764141.1"/>
    </source>
</evidence>
<dbReference type="NCBIfam" id="NF033559">
    <property type="entry name" value="transpos_IS1634"/>
    <property type="match status" value="1"/>
</dbReference>
<proteinExistence type="predicted"/>
<dbReference type="EMBL" id="JBHIRY010000080">
    <property type="protein sequence ID" value="MFB5764141.1"/>
    <property type="molecule type" value="Genomic_DNA"/>
</dbReference>
<sequence length="284" mass="32290">SDTTSKSVYGAYKATDEDDLLITEGYSRDRQGDKQFQYGLIVDGQGCPIYGDVHDGHTSDKTWNPDVLKKLDGQLQKVNLQGFIYVADSAAMTRETLEQAKKAKAYLITRGGNNLIIVKEALEQADRQEEAWSDPQSFASSKTSTKYRMQQFHANYEGHAVRLIVVESSALDKKKAHTIDKRVRQEWEHATKAMEAQTKLTYHCEYDAQSALKKWLSDDPLSFHRIEAGIERFEEIVRPRGRPKKDAVPKTATRYRITCEPLIRDEEAIAATRRKASRFVLVST</sequence>
<dbReference type="Proteomes" id="UP001580430">
    <property type="component" value="Unassembled WGS sequence"/>
</dbReference>
<gene>
    <name evidence="1" type="ORF">ACE5LO_27685</name>
</gene>
<feature type="non-terminal residue" evidence="1">
    <location>
        <position position="1"/>
    </location>
</feature>
<comment type="caution">
    <text evidence="1">The sequence shown here is derived from an EMBL/GenBank/DDBJ whole genome shotgun (WGS) entry which is preliminary data.</text>
</comment>
<dbReference type="RefSeq" id="WP_375523133.1">
    <property type="nucleotide sequence ID" value="NZ_JBHIRY010000080.1"/>
</dbReference>
<feature type="non-terminal residue" evidence="1">
    <location>
        <position position="284"/>
    </location>
</feature>
<dbReference type="InterPro" id="IPR047654">
    <property type="entry name" value="IS1634_transpos"/>
</dbReference>
<accession>A0ABV5C9N9</accession>
<name>A0ABV5C9N9_9BACL</name>
<keyword evidence="2" id="KW-1185">Reference proteome</keyword>